<organism evidence="2 3">
    <name type="scientific">Azospirillum melinis</name>
    <dbReference type="NCBI Taxonomy" id="328839"/>
    <lineage>
        <taxon>Bacteria</taxon>
        <taxon>Pseudomonadati</taxon>
        <taxon>Pseudomonadota</taxon>
        <taxon>Alphaproteobacteria</taxon>
        <taxon>Rhodospirillales</taxon>
        <taxon>Azospirillaceae</taxon>
        <taxon>Azospirillum</taxon>
    </lineage>
</organism>
<accession>A0ABX2KFR6</accession>
<dbReference type="InterPro" id="IPR036852">
    <property type="entry name" value="Peptidase_S8/S53_dom_sf"/>
</dbReference>
<reference evidence="2 3" key="1">
    <citation type="submission" date="2019-10" db="EMBL/GenBank/DDBJ databases">
        <title>Genome sequence of Azospirillum melinis.</title>
        <authorList>
            <person name="Ambrosini A."/>
            <person name="Sant'Anna F.H."/>
            <person name="Cassan F.D."/>
            <person name="Souza E.M."/>
            <person name="Passaglia L.M.P."/>
        </authorList>
    </citation>
    <scope>NUCLEOTIDE SEQUENCE [LARGE SCALE GENOMIC DNA]</scope>
    <source>
        <strain evidence="2 3">TMCY0552</strain>
    </source>
</reference>
<dbReference type="InterPro" id="IPR000209">
    <property type="entry name" value="Peptidase_S8/S53_dom"/>
</dbReference>
<dbReference type="RefSeq" id="WP_174471487.1">
    <property type="nucleotide sequence ID" value="NZ_JAGINN010000005.1"/>
</dbReference>
<proteinExistence type="predicted"/>
<comment type="caution">
    <text evidence="2">The sequence shown here is derived from an EMBL/GenBank/DDBJ whole genome shotgun (WGS) entry which is preliminary data.</text>
</comment>
<sequence>MPNNPVLRLTVRPRRERVTGGGKDDSKITPHYADRRRALIERVSSLVDPASPHTLWFAGHALFWVGVDLASLAPTYTPNDLFQSDIGIRLVAPWNTGYVIEVPATSRDALLQRLRQPSTIPQRVDISRIISFRPLHKEITPDSLKQAWATAALDGPAAPASFVVSLPPFQSVAARDAVLERLWRWMAEQPMILLGQSLPLESGSDLVLPNGQPGGAPLVPGAAAEQRRRVQISYRAGHHPRLPVTARLREALFQGSERGLIVRWDPVTPLAPARPGGGREPDLDREVSLDEPIVGHIDGGFTSRRYRPAVVWEAEPFLAPADLDTNHGNCTAALIVEAHGWNTDLDLPPLHCRLGIVPAVPRSTYSGPWDLGALILFLDGVLEAHPETTVWNISANLRHACERNRVSEFGHQLSQLARRHQVLFVVSTGNRTGDGEERIAPPADAEAALTVAGRLPDREGKIGDSCPVSRVGLGPDEMLKPELSWFSVVQVIGGRYGRASSYAAALVSRLAAHTWANLRQPSPDLVKALLINAADGGRHHYRRGYGSPVRPQLPWETDDGTVTLCWQGRMSAKLRYYWEGIEIPLSLRPGGLFHGRVRLVCILAPVTHMRGTNYASTRLEAALQYRDGKGEWTRLAGSLPSDTAEGIARAKDAKWQPLRFYNRQTRRGVTLGGPELRLSARLFWRDRYLYPELETDEVECDVTFIVTLQSADAQAPVHAEFTQAMGGNVEHAVIEPDIEVEGEV</sequence>
<dbReference type="Pfam" id="PF00082">
    <property type="entry name" value="Peptidase_S8"/>
    <property type="match status" value="1"/>
</dbReference>
<dbReference type="Proteomes" id="UP000605086">
    <property type="component" value="Unassembled WGS sequence"/>
</dbReference>
<dbReference type="Gene3D" id="3.40.50.200">
    <property type="entry name" value="Peptidase S8/S53 domain"/>
    <property type="match status" value="1"/>
</dbReference>
<evidence type="ECO:0000259" key="1">
    <source>
        <dbReference type="Pfam" id="PF00082"/>
    </source>
</evidence>
<evidence type="ECO:0000313" key="3">
    <source>
        <dbReference type="Proteomes" id="UP000605086"/>
    </source>
</evidence>
<dbReference type="SUPFAM" id="SSF52743">
    <property type="entry name" value="Subtilisin-like"/>
    <property type="match status" value="1"/>
</dbReference>
<name>A0ABX2KFR6_9PROT</name>
<protein>
    <submittedName>
        <fullName evidence="2">S8 family serine peptidase</fullName>
    </submittedName>
</protein>
<evidence type="ECO:0000313" key="2">
    <source>
        <dbReference type="EMBL" id="NUB00251.1"/>
    </source>
</evidence>
<dbReference type="EMBL" id="WHOS01000014">
    <property type="protein sequence ID" value="NUB00251.1"/>
    <property type="molecule type" value="Genomic_DNA"/>
</dbReference>
<gene>
    <name evidence="2" type="ORF">GBZ48_13235</name>
</gene>
<keyword evidence="3" id="KW-1185">Reference proteome</keyword>
<feature type="domain" description="Peptidase S8/S53" evidence="1">
    <location>
        <begin position="389"/>
        <end position="546"/>
    </location>
</feature>